<proteinExistence type="predicted"/>
<sequence length="193" mass="20662">MIRRSPDKSVYGLEDPNPNLLNVVSVFSFQGSLFTVFDRPGLALSEIAVSHSPPLGLAQALSGICALYTAGLCLPSVNVEDITISESDGQVKVALDRASLQETMADNKAVAFGKMLENLVSVVPGSSTLQQSQDLLAFIRHAAETSYQELERDSFLKTALPIASLIPFVLNAQVIVFPVEHVTESVITDLGTS</sequence>
<dbReference type="EMBL" id="WNKQ01000024">
    <property type="protein sequence ID" value="KAF5844329.1"/>
    <property type="molecule type" value="Genomic_DNA"/>
</dbReference>
<dbReference type="AlphaFoldDB" id="A0A8H5Z997"/>
<evidence type="ECO:0000313" key="2">
    <source>
        <dbReference type="Proteomes" id="UP000624244"/>
    </source>
</evidence>
<reference evidence="1" key="1">
    <citation type="submission" date="2019-11" db="EMBL/GenBank/DDBJ databases">
        <title>Bipolaris sorokiniana Genome sequencing.</title>
        <authorList>
            <person name="Wang H."/>
        </authorList>
    </citation>
    <scope>NUCLEOTIDE SEQUENCE</scope>
</reference>
<gene>
    <name evidence="1" type="ORF">GGP41_004539</name>
</gene>
<name>A0A8H5Z997_COCSA</name>
<comment type="caution">
    <text evidence="1">The sequence shown here is derived from an EMBL/GenBank/DDBJ whole genome shotgun (WGS) entry which is preliminary data.</text>
</comment>
<protein>
    <submittedName>
        <fullName evidence="1">Uncharacterized protein</fullName>
    </submittedName>
</protein>
<dbReference type="Proteomes" id="UP000624244">
    <property type="component" value="Unassembled WGS sequence"/>
</dbReference>
<evidence type="ECO:0000313" key="1">
    <source>
        <dbReference type="EMBL" id="KAF5844329.1"/>
    </source>
</evidence>
<accession>A0A8H5Z997</accession>
<organism evidence="1 2">
    <name type="scientific">Cochliobolus sativus</name>
    <name type="common">Common root rot and spot blotch fungus</name>
    <name type="synonym">Bipolaris sorokiniana</name>
    <dbReference type="NCBI Taxonomy" id="45130"/>
    <lineage>
        <taxon>Eukaryota</taxon>
        <taxon>Fungi</taxon>
        <taxon>Dikarya</taxon>
        <taxon>Ascomycota</taxon>
        <taxon>Pezizomycotina</taxon>
        <taxon>Dothideomycetes</taxon>
        <taxon>Pleosporomycetidae</taxon>
        <taxon>Pleosporales</taxon>
        <taxon>Pleosporineae</taxon>
        <taxon>Pleosporaceae</taxon>
        <taxon>Bipolaris</taxon>
    </lineage>
</organism>